<keyword evidence="2" id="KW-1185">Reference proteome</keyword>
<protein>
    <submittedName>
        <fullName evidence="1">Uncharacterized protein</fullName>
    </submittedName>
</protein>
<dbReference type="AlphaFoldDB" id="A0A7V7GN62"/>
<comment type="caution">
    <text evidence="1">The sequence shown here is derived from an EMBL/GenBank/DDBJ whole genome shotgun (WGS) entry which is preliminary data.</text>
</comment>
<proteinExistence type="predicted"/>
<dbReference type="Proteomes" id="UP000463138">
    <property type="component" value="Unassembled WGS sequence"/>
</dbReference>
<organism evidence="1 2">
    <name type="scientific">Halopseudomonas laoshanensis</name>
    <dbReference type="NCBI Taxonomy" id="2268758"/>
    <lineage>
        <taxon>Bacteria</taxon>
        <taxon>Pseudomonadati</taxon>
        <taxon>Pseudomonadota</taxon>
        <taxon>Gammaproteobacteria</taxon>
        <taxon>Pseudomonadales</taxon>
        <taxon>Pseudomonadaceae</taxon>
        <taxon>Halopseudomonas</taxon>
    </lineage>
</organism>
<gene>
    <name evidence="1" type="ORF">DT594_17570</name>
</gene>
<accession>A0A7V7GN62</accession>
<reference evidence="1 2" key="1">
    <citation type="submission" date="2018-07" db="EMBL/GenBank/DDBJ databases">
        <title>Pseudomonas laoshanensis sp. nov., isolated from soil.</title>
        <authorList>
            <person name="Sun J."/>
            <person name="Yu L."/>
            <person name="Wang M."/>
            <person name="Zhang C."/>
        </authorList>
    </citation>
    <scope>NUCLEOTIDE SEQUENCE [LARGE SCALE GENOMIC DNA]</scope>
    <source>
        <strain evidence="1 2">Y22</strain>
    </source>
</reference>
<name>A0A7V7GN62_9GAMM</name>
<evidence type="ECO:0000313" key="1">
    <source>
        <dbReference type="EMBL" id="KAA0690832.1"/>
    </source>
</evidence>
<dbReference type="EMBL" id="QOVF01000009">
    <property type="protein sequence ID" value="KAA0690832.1"/>
    <property type="molecule type" value="Genomic_DNA"/>
</dbReference>
<evidence type="ECO:0000313" key="2">
    <source>
        <dbReference type="Proteomes" id="UP000463138"/>
    </source>
</evidence>
<sequence length="78" mass="8325">MAPIGILRCLFVPVTTTRDVLRMVTFADQQAVPVQSNIVKGIKARLSICEGAAQRAAHVVVLGVVVRQQVGDHFGTGI</sequence>